<protein>
    <recommendedName>
        <fullName evidence="1">Sulfotransferase</fullName>
        <ecNumber evidence="1">2.8.2.-</ecNumber>
    </recommendedName>
</protein>
<evidence type="ECO:0000313" key="3">
    <source>
        <dbReference type="EMBL" id="KAF3603217.1"/>
    </source>
</evidence>
<organism evidence="3 4">
    <name type="scientific">Brassica cretica</name>
    <name type="common">Mustard</name>
    <dbReference type="NCBI Taxonomy" id="69181"/>
    <lineage>
        <taxon>Eukaryota</taxon>
        <taxon>Viridiplantae</taxon>
        <taxon>Streptophyta</taxon>
        <taxon>Embryophyta</taxon>
        <taxon>Tracheophyta</taxon>
        <taxon>Spermatophyta</taxon>
        <taxon>Magnoliopsida</taxon>
        <taxon>eudicotyledons</taxon>
        <taxon>Gunneridae</taxon>
        <taxon>Pentapetalae</taxon>
        <taxon>rosids</taxon>
        <taxon>malvids</taxon>
        <taxon>Brassicales</taxon>
        <taxon>Brassicaceae</taxon>
        <taxon>Brassiceae</taxon>
        <taxon>Brassica</taxon>
    </lineage>
</organism>
<dbReference type="Pfam" id="PF00685">
    <property type="entry name" value="Sulfotransfer_1"/>
    <property type="match status" value="1"/>
</dbReference>
<evidence type="ECO:0000313" key="4">
    <source>
        <dbReference type="Proteomes" id="UP000712600"/>
    </source>
</evidence>
<reference evidence="3" key="1">
    <citation type="submission" date="2019-12" db="EMBL/GenBank/DDBJ databases">
        <title>Genome sequencing and annotation of Brassica cretica.</title>
        <authorList>
            <person name="Studholme D.J."/>
            <person name="Sarris P."/>
        </authorList>
    </citation>
    <scope>NUCLEOTIDE SEQUENCE</scope>
    <source>
        <strain evidence="3">PFS-109/04</strain>
        <tissue evidence="3">Leaf</tissue>
    </source>
</reference>
<accession>A0A8S9SQH7</accession>
<dbReference type="GO" id="GO:0008146">
    <property type="term" value="F:sulfotransferase activity"/>
    <property type="evidence" value="ECO:0007669"/>
    <property type="project" value="InterPro"/>
</dbReference>
<keyword evidence="1" id="KW-0808">Transferase</keyword>
<dbReference type="EMBL" id="QGKX02000004">
    <property type="protein sequence ID" value="KAF3603217.1"/>
    <property type="molecule type" value="Genomic_DNA"/>
</dbReference>
<dbReference type="Gene3D" id="3.40.50.300">
    <property type="entry name" value="P-loop containing nucleotide triphosphate hydrolases"/>
    <property type="match status" value="1"/>
</dbReference>
<sequence>MRLNLSNLEANKTGTSTCGIDHHAFFRKGEVCDWKNHLTDDMARILDEMVKKKLEGSGLKFE</sequence>
<dbReference type="InterPro" id="IPR027417">
    <property type="entry name" value="P-loop_NTPase"/>
</dbReference>
<dbReference type="InterPro" id="IPR000863">
    <property type="entry name" value="Sulfotransferase_dom"/>
</dbReference>
<feature type="domain" description="Sulfotransferase" evidence="2">
    <location>
        <begin position="5"/>
        <end position="58"/>
    </location>
</feature>
<gene>
    <name evidence="3" type="ORF">F2Q69_00038916</name>
</gene>
<dbReference type="SUPFAM" id="SSF52540">
    <property type="entry name" value="P-loop containing nucleoside triphosphate hydrolases"/>
    <property type="match status" value="1"/>
</dbReference>
<evidence type="ECO:0000259" key="2">
    <source>
        <dbReference type="Pfam" id="PF00685"/>
    </source>
</evidence>
<evidence type="ECO:0000256" key="1">
    <source>
        <dbReference type="RuleBase" id="RU361155"/>
    </source>
</evidence>
<proteinExistence type="inferred from homology"/>
<dbReference type="EC" id="2.8.2.-" evidence="1"/>
<comment type="caution">
    <text evidence="3">The sequence shown here is derived from an EMBL/GenBank/DDBJ whole genome shotgun (WGS) entry which is preliminary data.</text>
</comment>
<dbReference type="Proteomes" id="UP000712600">
    <property type="component" value="Unassembled WGS sequence"/>
</dbReference>
<dbReference type="AlphaFoldDB" id="A0A8S9SQH7"/>
<name>A0A8S9SQH7_BRACR</name>
<comment type="similarity">
    <text evidence="1">Belongs to the sulfotransferase 1 family.</text>
</comment>